<dbReference type="Gene3D" id="3.30.70.270">
    <property type="match status" value="1"/>
</dbReference>
<dbReference type="Pfam" id="PF11799">
    <property type="entry name" value="IMS_C"/>
    <property type="match status" value="1"/>
</dbReference>
<dbReference type="InterPro" id="IPR022880">
    <property type="entry name" value="DNApol_IV"/>
</dbReference>
<dbReference type="InterPro" id="IPR017961">
    <property type="entry name" value="DNA_pol_Y-fam_little_finger"/>
</dbReference>
<reference evidence="3 4" key="1">
    <citation type="journal article" date="2015" name="Nature">
        <title>rRNA introns, odd ribosomes, and small enigmatic genomes across a large radiation of phyla.</title>
        <authorList>
            <person name="Brown C.T."/>
            <person name="Hug L.A."/>
            <person name="Thomas B.C."/>
            <person name="Sharon I."/>
            <person name="Castelle C.J."/>
            <person name="Singh A."/>
            <person name="Wilkins M.J."/>
            <person name="Williams K.H."/>
            <person name="Banfield J.F."/>
        </authorList>
    </citation>
    <scope>NUCLEOTIDE SEQUENCE [LARGE SCALE GENOMIC DNA]</scope>
</reference>
<dbReference type="GO" id="GO:0006281">
    <property type="term" value="P:DNA repair"/>
    <property type="evidence" value="ECO:0007669"/>
    <property type="project" value="InterPro"/>
</dbReference>
<dbReference type="Gene3D" id="3.40.1170.60">
    <property type="match status" value="1"/>
</dbReference>
<dbReference type="Pfam" id="PF00817">
    <property type="entry name" value="IMS"/>
    <property type="match status" value="1"/>
</dbReference>
<comment type="similarity">
    <text evidence="1">Belongs to the DNA polymerase type-Y family.</text>
</comment>
<dbReference type="PANTHER" id="PTHR11076">
    <property type="entry name" value="DNA REPAIR POLYMERASE UMUC / TRANSFERASE FAMILY MEMBER"/>
    <property type="match status" value="1"/>
</dbReference>
<evidence type="ECO:0000259" key="2">
    <source>
        <dbReference type="PROSITE" id="PS50173"/>
    </source>
</evidence>
<dbReference type="CDD" id="cd03586">
    <property type="entry name" value="PolY_Pol_IV_kappa"/>
    <property type="match status" value="1"/>
</dbReference>
<feature type="domain" description="UmuC" evidence="2">
    <location>
        <begin position="4"/>
        <end position="187"/>
    </location>
</feature>
<dbReference type="STRING" id="1618358.UX80_C0009G0031"/>
<dbReference type="GO" id="GO:0042276">
    <property type="term" value="P:error-prone translesion synthesis"/>
    <property type="evidence" value="ECO:0007669"/>
    <property type="project" value="TreeGrafter"/>
</dbReference>
<comment type="caution">
    <text evidence="3">The sequence shown here is derived from an EMBL/GenBank/DDBJ whole genome shotgun (WGS) entry which is preliminary data.</text>
</comment>
<protein>
    <submittedName>
        <fullName evidence="3">Polymerase IV protein</fullName>
    </submittedName>
</protein>
<sequence>MRTILHVDMNSYFATAEQQANPYLRGKPVGIIKAEGRGCIIAASIEAKKYKIKTGCTVWDAKKLCPQIILVPSDMGKYFALTQRLIRIISDYSPTLEVFSIDEMFADVTDTQKLYSGGALEMALSMKQRVKEELGEWMRCSIGIAWTKILAKLASEMHKPDGLTMLSPENYLEETKNIKVEEVCGIGRARTTTLQSMGVRTLGEARQLELPREIADLVWLRVDQPVSRVEDLQPAKSVSRTYTAFSALNAQRTVLNLVRNLVEEAAAKLREMNMAGRTFCLFLDHFWARKTLHSSTDDPQIIYDLLARAYEQNPVTGIRQAGVSVSNLIFNYQFLIFDQRQKLLNAVDKINQKYGVFTLYPAQLLGGELIRPEVTGYLGDKYYRFHSSGISSEWEKAGATS</sequence>
<dbReference type="EMBL" id="LCNO01000009">
    <property type="protein sequence ID" value="KKU57816.1"/>
    <property type="molecule type" value="Genomic_DNA"/>
</dbReference>
<dbReference type="Gene3D" id="3.30.1490.100">
    <property type="entry name" value="DNA polymerase, Y-family, little finger domain"/>
    <property type="match status" value="1"/>
</dbReference>
<dbReference type="Proteomes" id="UP000034307">
    <property type="component" value="Unassembled WGS sequence"/>
</dbReference>
<proteinExistence type="inferred from homology"/>
<dbReference type="AlphaFoldDB" id="A0A0G1RKZ9"/>
<organism evidence="3 4">
    <name type="scientific">Candidatus Amesbacteria bacterium GW2011_GWA2_47_11b</name>
    <dbReference type="NCBI Taxonomy" id="1618358"/>
    <lineage>
        <taxon>Bacteria</taxon>
        <taxon>Candidatus Amesiibacteriota</taxon>
    </lineage>
</organism>
<evidence type="ECO:0000313" key="3">
    <source>
        <dbReference type="EMBL" id="KKU57816.1"/>
    </source>
</evidence>
<dbReference type="SUPFAM" id="SSF56672">
    <property type="entry name" value="DNA/RNA polymerases"/>
    <property type="match status" value="1"/>
</dbReference>
<dbReference type="SUPFAM" id="SSF100879">
    <property type="entry name" value="Lesion bypass DNA polymerase (Y-family), little finger domain"/>
    <property type="match status" value="1"/>
</dbReference>
<dbReference type="GO" id="GO:0009432">
    <property type="term" value="P:SOS response"/>
    <property type="evidence" value="ECO:0007669"/>
    <property type="project" value="TreeGrafter"/>
</dbReference>
<accession>A0A0G1RKZ9</accession>
<dbReference type="InterPro" id="IPR050116">
    <property type="entry name" value="DNA_polymerase-Y"/>
</dbReference>
<dbReference type="InterPro" id="IPR043502">
    <property type="entry name" value="DNA/RNA_pol_sf"/>
</dbReference>
<dbReference type="PANTHER" id="PTHR11076:SF33">
    <property type="entry name" value="DNA POLYMERASE KAPPA"/>
    <property type="match status" value="1"/>
</dbReference>
<dbReference type="GO" id="GO:0003684">
    <property type="term" value="F:damaged DNA binding"/>
    <property type="evidence" value="ECO:0007669"/>
    <property type="project" value="InterPro"/>
</dbReference>
<dbReference type="InterPro" id="IPR043128">
    <property type="entry name" value="Rev_trsase/Diguanyl_cyclase"/>
</dbReference>
<dbReference type="GO" id="GO:0005829">
    <property type="term" value="C:cytosol"/>
    <property type="evidence" value="ECO:0007669"/>
    <property type="project" value="TreeGrafter"/>
</dbReference>
<dbReference type="PROSITE" id="PS50173">
    <property type="entry name" value="UMUC"/>
    <property type="match status" value="1"/>
</dbReference>
<dbReference type="InterPro" id="IPR036775">
    <property type="entry name" value="DNA_pol_Y-fam_lit_finger_sf"/>
</dbReference>
<evidence type="ECO:0000256" key="1">
    <source>
        <dbReference type="ARBA" id="ARBA00010945"/>
    </source>
</evidence>
<dbReference type="InterPro" id="IPR001126">
    <property type="entry name" value="UmuC"/>
</dbReference>
<gene>
    <name evidence="3" type="ORF">UX80_C0009G0031</name>
</gene>
<evidence type="ECO:0000313" key="4">
    <source>
        <dbReference type="Proteomes" id="UP000034307"/>
    </source>
</evidence>
<name>A0A0G1RKZ9_9BACT</name>
<dbReference type="GO" id="GO:0003887">
    <property type="term" value="F:DNA-directed DNA polymerase activity"/>
    <property type="evidence" value="ECO:0007669"/>
    <property type="project" value="InterPro"/>
</dbReference>